<accession>A0ABP9WKV9</accession>
<keyword evidence="5 8" id="KW-0378">Hydrolase</keyword>
<evidence type="ECO:0000256" key="1">
    <source>
        <dbReference type="ARBA" id="ARBA00001946"/>
    </source>
</evidence>
<dbReference type="PANTHER" id="PTHR33653">
    <property type="entry name" value="RIBONUCLEASE VAPC2"/>
    <property type="match status" value="1"/>
</dbReference>
<dbReference type="PANTHER" id="PTHR33653:SF1">
    <property type="entry name" value="RIBONUCLEASE VAPC2"/>
    <property type="match status" value="1"/>
</dbReference>
<dbReference type="InterPro" id="IPR029060">
    <property type="entry name" value="PIN-like_dom_sf"/>
</dbReference>
<feature type="domain" description="PIN" evidence="9">
    <location>
        <begin position="5"/>
        <end position="127"/>
    </location>
</feature>
<dbReference type="HAMAP" id="MF_00265">
    <property type="entry name" value="VapC_Nob1"/>
    <property type="match status" value="1"/>
</dbReference>
<comment type="function">
    <text evidence="8">Toxic component of a toxin-antitoxin (TA) system. An RNase.</text>
</comment>
<dbReference type="InterPro" id="IPR050556">
    <property type="entry name" value="Type_II_TA_system_RNase"/>
</dbReference>
<evidence type="ECO:0000256" key="3">
    <source>
        <dbReference type="ARBA" id="ARBA00022722"/>
    </source>
</evidence>
<dbReference type="InterPro" id="IPR022907">
    <property type="entry name" value="VapC_family"/>
</dbReference>
<evidence type="ECO:0000256" key="4">
    <source>
        <dbReference type="ARBA" id="ARBA00022723"/>
    </source>
</evidence>
<proteinExistence type="inferred from homology"/>
<evidence type="ECO:0000259" key="9">
    <source>
        <dbReference type="Pfam" id="PF01850"/>
    </source>
</evidence>
<comment type="similarity">
    <text evidence="7 8">Belongs to the PINc/VapC protein family.</text>
</comment>
<keyword evidence="6 8" id="KW-0460">Magnesium</keyword>
<dbReference type="EC" id="3.1.-.-" evidence="8"/>
<evidence type="ECO:0000256" key="5">
    <source>
        <dbReference type="ARBA" id="ARBA00022801"/>
    </source>
</evidence>
<keyword evidence="11" id="KW-1185">Reference proteome</keyword>
<comment type="caution">
    <text evidence="10">The sequence shown here is derived from an EMBL/GenBank/DDBJ whole genome shotgun (WGS) entry which is preliminary data.</text>
</comment>
<evidence type="ECO:0000256" key="8">
    <source>
        <dbReference type="HAMAP-Rule" id="MF_00265"/>
    </source>
</evidence>
<keyword evidence="8" id="KW-0800">Toxin</keyword>
<dbReference type="Gene3D" id="3.40.50.1010">
    <property type="entry name" value="5'-nuclease"/>
    <property type="match status" value="1"/>
</dbReference>
<feature type="binding site" evidence="8">
    <location>
        <position position="101"/>
    </location>
    <ligand>
        <name>Mg(2+)</name>
        <dbReference type="ChEBI" id="CHEBI:18420"/>
    </ligand>
</feature>
<feature type="binding site" evidence="8">
    <location>
        <position position="6"/>
    </location>
    <ligand>
        <name>Mg(2+)</name>
        <dbReference type="ChEBI" id="CHEBI:18420"/>
    </ligand>
</feature>
<name>A0ABP9WKV9_9MICO</name>
<keyword evidence="3 8" id="KW-0540">Nuclease</keyword>
<dbReference type="CDD" id="cd18746">
    <property type="entry name" value="PIN_VapC4-5_FitB-like"/>
    <property type="match status" value="1"/>
</dbReference>
<dbReference type="RefSeq" id="WP_286216205.1">
    <property type="nucleotide sequence ID" value="NZ_AP027736.1"/>
</dbReference>
<comment type="cofactor">
    <cofactor evidence="1 8">
        <name>Mg(2+)</name>
        <dbReference type="ChEBI" id="CHEBI:18420"/>
    </cofactor>
</comment>
<keyword evidence="4 8" id="KW-0479">Metal-binding</keyword>
<keyword evidence="10" id="KW-0255">Endonuclease</keyword>
<evidence type="ECO:0000256" key="2">
    <source>
        <dbReference type="ARBA" id="ARBA00022649"/>
    </source>
</evidence>
<organism evidence="10 11">
    <name type="scientific">Demequina sediminis</name>
    <dbReference type="NCBI Taxonomy" id="1930058"/>
    <lineage>
        <taxon>Bacteria</taxon>
        <taxon>Bacillati</taxon>
        <taxon>Actinomycetota</taxon>
        <taxon>Actinomycetes</taxon>
        <taxon>Micrococcales</taxon>
        <taxon>Demequinaceae</taxon>
        <taxon>Demequina</taxon>
    </lineage>
</organism>
<evidence type="ECO:0000313" key="11">
    <source>
        <dbReference type="Proteomes" id="UP001426770"/>
    </source>
</evidence>
<dbReference type="SUPFAM" id="SSF88723">
    <property type="entry name" value="PIN domain-like"/>
    <property type="match status" value="1"/>
</dbReference>
<evidence type="ECO:0000313" key="10">
    <source>
        <dbReference type="EMBL" id="GAA5519331.1"/>
    </source>
</evidence>
<protein>
    <recommendedName>
        <fullName evidence="8">Ribonuclease VapC</fullName>
        <shortName evidence="8">RNase VapC</shortName>
        <ecNumber evidence="8">3.1.-.-</ecNumber>
    </recommendedName>
    <alternativeName>
        <fullName evidence="8">Toxin VapC</fullName>
    </alternativeName>
</protein>
<keyword evidence="2 8" id="KW-1277">Toxin-antitoxin system</keyword>
<reference evidence="10 11" key="1">
    <citation type="submission" date="2024-02" db="EMBL/GenBank/DDBJ databases">
        <title>Lysinimicrobium sediminis NBRC 112286.</title>
        <authorList>
            <person name="Ichikawa N."/>
            <person name="Katano-Makiyama Y."/>
            <person name="Hidaka K."/>
        </authorList>
    </citation>
    <scope>NUCLEOTIDE SEQUENCE [LARGE SCALE GENOMIC DNA]</scope>
    <source>
        <strain evidence="10 11">NBRC 112286</strain>
    </source>
</reference>
<evidence type="ECO:0000256" key="6">
    <source>
        <dbReference type="ARBA" id="ARBA00022842"/>
    </source>
</evidence>
<gene>
    <name evidence="8 10" type="primary">vapC</name>
    <name evidence="10" type="ORF">Lsed01_01772</name>
</gene>
<dbReference type="InterPro" id="IPR002716">
    <property type="entry name" value="PIN_dom"/>
</dbReference>
<dbReference type="GO" id="GO:0004519">
    <property type="term" value="F:endonuclease activity"/>
    <property type="evidence" value="ECO:0007669"/>
    <property type="project" value="UniProtKB-KW"/>
</dbReference>
<dbReference type="EMBL" id="BAABRR010000008">
    <property type="protein sequence ID" value="GAA5519331.1"/>
    <property type="molecule type" value="Genomic_DNA"/>
</dbReference>
<dbReference type="Proteomes" id="UP001426770">
    <property type="component" value="Unassembled WGS sequence"/>
</dbReference>
<dbReference type="Pfam" id="PF01850">
    <property type="entry name" value="PIN"/>
    <property type="match status" value="1"/>
</dbReference>
<evidence type="ECO:0000256" key="7">
    <source>
        <dbReference type="ARBA" id="ARBA00038093"/>
    </source>
</evidence>
<sequence>MIFALDTNVLSALRKRDSAVERWAGGVEADATYVPAPVLMEIRYGIDRLRLRGDEAQARTLDAWLEALVHTFGGRVLDLTAEAAIVAGRLLAHPQAPGMADCMIAAVAHVHGATVVTGNAQDFARTGVPWINPWDGPELAP</sequence>